<dbReference type="Pfam" id="PF17862">
    <property type="entry name" value="AAA_lid_3"/>
    <property type="match status" value="2"/>
</dbReference>
<dbReference type="Pfam" id="PF02359">
    <property type="entry name" value="CDC48_N"/>
    <property type="match status" value="1"/>
</dbReference>
<feature type="compositionally biased region" description="Gly residues" evidence="4">
    <location>
        <begin position="208"/>
        <end position="335"/>
    </location>
</feature>
<dbReference type="EMBL" id="BONC01000018">
    <property type="protein sequence ID" value="GIF56902.1"/>
    <property type="molecule type" value="Genomic_DNA"/>
</dbReference>
<reference evidence="7 8" key="1">
    <citation type="submission" date="2021-01" db="EMBL/GenBank/DDBJ databases">
        <title>Whole genome shotgun sequence of Asanoa iriomotensis NBRC 100142.</title>
        <authorList>
            <person name="Komaki H."/>
            <person name="Tamura T."/>
        </authorList>
    </citation>
    <scope>NUCLEOTIDE SEQUENCE [LARGE SCALE GENOMIC DNA]</scope>
    <source>
        <strain evidence="7 8">NBRC 100142</strain>
    </source>
</reference>
<keyword evidence="1 3" id="KW-0547">Nucleotide-binding</keyword>
<dbReference type="Gene3D" id="1.10.8.60">
    <property type="match status" value="2"/>
</dbReference>
<organism evidence="7 8">
    <name type="scientific">Asanoa iriomotensis</name>
    <dbReference type="NCBI Taxonomy" id="234613"/>
    <lineage>
        <taxon>Bacteria</taxon>
        <taxon>Bacillati</taxon>
        <taxon>Actinomycetota</taxon>
        <taxon>Actinomycetes</taxon>
        <taxon>Micromonosporales</taxon>
        <taxon>Micromonosporaceae</taxon>
        <taxon>Asanoa</taxon>
    </lineage>
</organism>
<dbReference type="SUPFAM" id="SSF52540">
    <property type="entry name" value="P-loop containing nucleoside triphosphate hydrolases"/>
    <property type="match status" value="2"/>
</dbReference>
<dbReference type="InterPro" id="IPR003959">
    <property type="entry name" value="ATPase_AAA_core"/>
</dbReference>
<comment type="caution">
    <text evidence="7">The sequence shown here is derived from an EMBL/GenBank/DDBJ whole genome shotgun (WGS) entry which is preliminary data.</text>
</comment>
<dbReference type="CDD" id="cd19511">
    <property type="entry name" value="RecA-like_CDC48_r2-like"/>
    <property type="match status" value="1"/>
</dbReference>
<name>A0ABQ4C293_9ACTN</name>
<dbReference type="PANTHER" id="PTHR23077:SF171">
    <property type="entry name" value="NUCLEAR VALOSIN-CONTAINING PROTEIN-LIKE"/>
    <property type="match status" value="1"/>
</dbReference>
<dbReference type="InterPro" id="IPR041569">
    <property type="entry name" value="AAA_lid_3"/>
</dbReference>
<keyword evidence="8" id="KW-1185">Reference proteome</keyword>
<dbReference type="InterPro" id="IPR003960">
    <property type="entry name" value="ATPase_AAA_CS"/>
</dbReference>
<accession>A0ABQ4C293</accession>
<evidence type="ECO:0000259" key="5">
    <source>
        <dbReference type="SMART" id="SM00382"/>
    </source>
</evidence>
<evidence type="ECO:0000256" key="4">
    <source>
        <dbReference type="SAM" id="MobiDB-lite"/>
    </source>
</evidence>
<dbReference type="InterPro" id="IPR027417">
    <property type="entry name" value="P-loop_NTPase"/>
</dbReference>
<evidence type="ECO:0000259" key="6">
    <source>
        <dbReference type="SMART" id="SM01073"/>
    </source>
</evidence>
<evidence type="ECO:0000313" key="8">
    <source>
        <dbReference type="Proteomes" id="UP000624325"/>
    </source>
</evidence>
<dbReference type="SMART" id="SM00382">
    <property type="entry name" value="AAA"/>
    <property type="match status" value="2"/>
</dbReference>
<dbReference type="Pfam" id="PF00004">
    <property type="entry name" value="AAA"/>
    <property type="match status" value="2"/>
</dbReference>
<dbReference type="PANTHER" id="PTHR23077">
    <property type="entry name" value="AAA-FAMILY ATPASE"/>
    <property type="match status" value="1"/>
</dbReference>
<dbReference type="SMART" id="SM01073">
    <property type="entry name" value="CDC48_N"/>
    <property type="match status" value="1"/>
</dbReference>
<feature type="domain" description="AAA+ ATPase" evidence="5">
    <location>
        <begin position="398"/>
        <end position="527"/>
    </location>
</feature>
<comment type="similarity">
    <text evidence="3">Belongs to the AAA ATPase family.</text>
</comment>
<feature type="domain" description="AAA+ ATPase" evidence="5">
    <location>
        <begin position="651"/>
        <end position="788"/>
    </location>
</feature>
<sequence>MADRDLVLTVSLRPAALDARRGIVRLHPEVLSALGLRPGDPVRLTGRRTTAGIVAPGEPSDGRGLLHADDLMLGNLGLRDGAQVTISPTPVVAARRATLRGAAQVVAVVSPEMLRLALLGKVISAGDDVSLLPQDVVPDEAARSLVAAARQSLANRVGYAWTSTLLSVVDVTPGDAALVTMDTVVGWENGQITQASGVRTTGGPTAAGPGGPGWGGGTGSGWGIGGAGFPGGGASGFGDAGPGGAGAGGSGGQGGAGGRGGTGAGGSGGHGGAAAGGAGGRGGAGAGAGSGGHGGAGAGGVGSRGAGAGGPGGSGAAGAGGDASGAGDGPGGAGSAGSDSSVIDGEVVEGTVVDEAVDPNAPNVDDLPGLRSQAHQLTELLDLGFHHRDVLSRLATSVSLGVLVTGPAGSGKSDLVRAVAAAVGARLLTVWAPEIAALTNDAAAARLRAVAAERSVAPPTVVLITDVDALAPRENPGPLATVFRQLLGELVAGGSAVVCTSSRPEEIDPALRAPDLLSLEIAVPLPDQAMRREQLAVFTRATPLAEDVQLDDVAARTPGFVAADLAALVREAGVRAALRQREAEAPVVAAADFAAALEVVRPTSMASSTLELSGLTLDDVGDLVAVKEVLTESVLWPLTYPDTFARLGVRPPRGVLLYGPPGCGKTYLVTALAGSGKANVLSVKGAELLSKWVGESERAVRELFRRAREAAPTLIFLDEVDALAPLRGQSTDGGTTDRVVAALLTELDGIETLRDVVVIGATNRPDLVDPALLRPGRLERLVFVPPPDAAARTEILKAASRGVPLDPEVDLTVLGRELDRFSAADCAALIREAALAAMRESLEATSVTAKHVTAARQRVRPSLDPMQVARLEAYAQSRG</sequence>
<gene>
    <name evidence="7" type="ORF">Air01nite_29970</name>
</gene>
<dbReference type="PROSITE" id="PS00674">
    <property type="entry name" value="AAA"/>
    <property type="match status" value="1"/>
</dbReference>
<proteinExistence type="inferred from homology"/>
<evidence type="ECO:0008006" key="9">
    <source>
        <dbReference type="Google" id="ProtNLM"/>
    </source>
</evidence>
<dbReference type="InterPro" id="IPR050168">
    <property type="entry name" value="AAA_ATPase_domain"/>
</dbReference>
<dbReference type="SUPFAM" id="SSF50692">
    <property type="entry name" value="ADC-like"/>
    <property type="match status" value="1"/>
</dbReference>
<dbReference type="RefSeq" id="WP_239090721.1">
    <property type="nucleotide sequence ID" value="NZ_BONC01000018.1"/>
</dbReference>
<protein>
    <recommendedName>
        <fullName evidence="9">Transitional endoplasmic reticulum ATPase</fullName>
    </recommendedName>
</protein>
<evidence type="ECO:0000313" key="7">
    <source>
        <dbReference type="EMBL" id="GIF56902.1"/>
    </source>
</evidence>
<evidence type="ECO:0000256" key="2">
    <source>
        <dbReference type="ARBA" id="ARBA00022840"/>
    </source>
</evidence>
<evidence type="ECO:0000256" key="3">
    <source>
        <dbReference type="RuleBase" id="RU003651"/>
    </source>
</evidence>
<dbReference type="InterPro" id="IPR003338">
    <property type="entry name" value="CDC4_N-term_subdom"/>
</dbReference>
<dbReference type="Gene3D" id="2.40.40.20">
    <property type="match status" value="1"/>
</dbReference>
<dbReference type="Gene3D" id="3.40.50.300">
    <property type="entry name" value="P-loop containing nucleotide triphosphate hydrolases"/>
    <property type="match status" value="2"/>
</dbReference>
<keyword evidence="2 3" id="KW-0067">ATP-binding</keyword>
<dbReference type="InterPro" id="IPR003593">
    <property type="entry name" value="AAA+_ATPase"/>
</dbReference>
<dbReference type="InterPro" id="IPR009010">
    <property type="entry name" value="Asp_de-COase-like_dom_sf"/>
</dbReference>
<feature type="domain" description="CDC48 N-terminal subdomain" evidence="6">
    <location>
        <begin position="7"/>
        <end position="91"/>
    </location>
</feature>
<evidence type="ECO:0000256" key="1">
    <source>
        <dbReference type="ARBA" id="ARBA00022741"/>
    </source>
</evidence>
<dbReference type="Proteomes" id="UP000624325">
    <property type="component" value="Unassembled WGS sequence"/>
</dbReference>
<feature type="region of interest" description="Disordered" evidence="4">
    <location>
        <begin position="195"/>
        <end position="341"/>
    </location>
</feature>